<dbReference type="InterPro" id="IPR043504">
    <property type="entry name" value="Peptidase_S1_PA_chymotrypsin"/>
</dbReference>
<keyword evidence="6 9" id="KW-0720">Serine protease</keyword>
<dbReference type="FunFam" id="2.40.10.10:FF:000047">
    <property type="entry name" value="Trypsin eta"/>
    <property type="match status" value="1"/>
</dbReference>
<evidence type="ECO:0000256" key="10">
    <source>
        <dbReference type="SAM" id="SignalP"/>
    </source>
</evidence>
<evidence type="ECO:0000256" key="8">
    <source>
        <dbReference type="ARBA" id="ARBA00023157"/>
    </source>
</evidence>
<dbReference type="Gene3D" id="2.40.10.10">
    <property type="entry name" value="Trypsin-like serine proteases"/>
    <property type="match status" value="1"/>
</dbReference>
<dbReference type="PRINTS" id="PR00722">
    <property type="entry name" value="CHYMOTRYPSIN"/>
</dbReference>
<dbReference type="GO" id="GO:0016485">
    <property type="term" value="P:protein processing"/>
    <property type="evidence" value="ECO:0007669"/>
    <property type="project" value="UniProtKB-ARBA"/>
</dbReference>
<dbReference type="GO" id="GO:0004252">
    <property type="term" value="F:serine-type endopeptidase activity"/>
    <property type="evidence" value="ECO:0007669"/>
    <property type="project" value="InterPro"/>
</dbReference>
<name>A0A1L8EBH8_HAEIR</name>
<dbReference type="InterPro" id="IPR001314">
    <property type="entry name" value="Peptidase_S1A"/>
</dbReference>
<evidence type="ECO:0000256" key="5">
    <source>
        <dbReference type="ARBA" id="ARBA00022801"/>
    </source>
</evidence>
<dbReference type="InterPro" id="IPR033116">
    <property type="entry name" value="TRYPSIN_SER"/>
</dbReference>
<dbReference type="EMBL" id="GFDG01002711">
    <property type="protein sequence ID" value="JAV16088.1"/>
    <property type="molecule type" value="Transcribed_RNA"/>
</dbReference>
<dbReference type="InterPro" id="IPR018114">
    <property type="entry name" value="TRYPSIN_HIS"/>
</dbReference>
<keyword evidence="5 9" id="KW-0378">Hydrolase</keyword>
<proteinExistence type="inferred from homology"/>
<organism evidence="12">
    <name type="scientific">Haematobia irritans</name>
    <name type="common">Horn fly</name>
    <name type="synonym">Conops irritans</name>
    <dbReference type="NCBI Taxonomy" id="7368"/>
    <lineage>
        <taxon>Eukaryota</taxon>
        <taxon>Metazoa</taxon>
        <taxon>Ecdysozoa</taxon>
        <taxon>Arthropoda</taxon>
        <taxon>Hexapoda</taxon>
        <taxon>Insecta</taxon>
        <taxon>Pterygota</taxon>
        <taxon>Neoptera</taxon>
        <taxon>Endopterygota</taxon>
        <taxon>Diptera</taxon>
        <taxon>Brachycera</taxon>
        <taxon>Muscomorpha</taxon>
        <taxon>Muscoidea</taxon>
        <taxon>Muscidae</taxon>
        <taxon>Haematobia</taxon>
    </lineage>
</organism>
<evidence type="ECO:0000313" key="12">
    <source>
        <dbReference type="EMBL" id="JAV16088.1"/>
    </source>
</evidence>
<feature type="chain" id="PRO_5012996146" evidence="10">
    <location>
        <begin position="24"/>
        <end position="261"/>
    </location>
</feature>
<keyword evidence="3" id="KW-0964">Secreted</keyword>
<keyword evidence="4 9" id="KW-0645">Protease</keyword>
<evidence type="ECO:0000256" key="3">
    <source>
        <dbReference type="ARBA" id="ARBA00022525"/>
    </source>
</evidence>
<evidence type="ECO:0000259" key="11">
    <source>
        <dbReference type="PROSITE" id="PS50240"/>
    </source>
</evidence>
<keyword evidence="7" id="KW-0865">Zymogen</keyword>
<protein>
    <submittedName>
        <fullName evidence="12">Putative chymotrypsin-2-like protein</fullName>
    </submittedName>
</protein>
<dbReference type="PROSITE" id="PS00134">
    <property type="entry name" value="TRYPSIN_HIS"/>
    <property type="match status" value="1"/>
</dbReference>
<evidence type="ECO:0000256" key="4">
    <source>
        <dbReference type="ARBA" id="ARBA00022670"/>
    </source>
</evidence>
<evidence type="ECO:0000256" key="9">
    <source>
        <dbReference type="RuleBase" id="RU363034"/>
    </source>
</evidence>
<dbReference type="CDD" id="cd00190">
    <property type="entry name" value="Tryp_SPc"/>
    <property type="match status" value="1"/>
</dbReference>
<evidence type="ECO:0000256" key="2">
    <source>
        <dbReference type="ARBA" id="ARBA00007664"/>
    </source>
</evidence>
<sequence length="261" mass="28187">MLLKSSSSIVVILGLAFASSANCFPQSRVVNGTDADILEYPFIVSMRGPTGTHSCGASIVAPRWILTASHCVSGRTADQLSIQYASTHISPASENVVQVKRIVMHEDYRPSDSYANDIALLELKGSLIYNYKTIAPVTLPDRYFEIDQVPEGAPGILAGWGVNSTFGSLQNHLQSVNLKIYSDEECQLRHKNATTADHLCGGVDEGGKGQCSGDSGGPLVYNGSVQLGIVSWSIKPCTVAPFPGVYTKVSHYVDWIYKHIH</sequence>
<dbReference type="PROSITE" id="PS50240">
    <property type="entry name" value="TRYPSIN_DOM"/>
    <property type="match status" value="1"/>
</dbReference>
<feature type="domain" description="Peptidase S1" evidence="11">
    <location>
        <begin position="29"/>
        <end position="261"/>
    </location>
</feature>
<dbReference type="PANTHER" id="PTHR24276">
    <property type="entry name" value="POLYSERASE-RELATED"/>
    <property type="match status" value="1"/>
</dbReference>
<dbReference type="InterPro" id="IPR009003">
    <property type="entry name" value="Peptidase_S1_PA"/>
</dbReference>
<comment type="subcellular location">
    <subcellularLocation>
        <location evidence="1">Secreted</location>
    </subcellularLocation>
</comment>
<dbReference type="GO" id="GO:0005576">
    <property type="term" value="C:extracellular region"/>
    <property type="evidence" value="ECO:0007669"/>
    <property type="project" value="UniProtKB-SubCell"/>
</dbReference>
<dbReference type="InterPro" id="IPR050430">
    <property type="entry name" value="Peptidase_S1"/>
</dbReference>
<dbReference type="SUPFAM" id="SSF50494">
    <property type="entry name" value="Trypsin-like serine proteases"/>
    <property type="match status" value="1"/>
</dbReference>
<dbReference type="PANTHER" id="PTHR24276:SF98">
    <property type="entry name" value="FI18310P1-RELATED"/>
    <property type="match status" value="1"/>
</dbReference>
<evidence type="ECO:0000256" key="7">
    <source>
        <dbReference type="ARBA" id="ARBA00023145"/>
    </source>
</evidence>
<feature type="signal peptide" evidence="10">
    <location>
        <begin position="1"/>
        <end position="23"/>
    </location>
</feature>
<reference evidence="12" key="1">
    <citation type="submission" date="2017-01" db="EMBL/GenBank/DDBJ databases">
        <title>An insight into the sialome and mialome of the horn fly, Haematobia irritans.</title>
        <authorList>
            <person name="Breijo M."/>
            <person name="Boiani M."/>
            <person name="Ures X."/>
            <person name="Rocha S."/>
            <person name="Sequeira M."/>
            <person name="Ribeiro J.M."/>
        </authorList>
    </citation>
    <scope>NUCLEOTIDE SEQUENCE</scope>
</reference>
<accession>A0A1L8EBH8</accession>
<evidence type="ECO:0000256" key="6">
    <source>
        <dbReference type="ARBA" id="ARBA00022825"/>
    </source>
</evidence>
<evidence type="ECO:0000256" key="1">
    <source>
        <dbReference type="ARBA" id="ARBA00004613"/>
    </source>
</evidence>
<dbReference type="Pfam" id="PF00089">
    <property type="entry name" value="Trypsin"/>
    <property type="match status" value="1"/>
</dbReference>
<dbReference type="SMART" id="SM00020">
    <property type="entry name" value="Tryp_SPc"/>
    <property type="match status" value="1"/>
</dbReference>
<dbReference type="AlphaFoldDB" id="A0A1L8EBH8"/>
<dbReference type="PROSITE" id="PS00135">
    <property type="entry name" value="TRYPSIN_SER"/>
    <property type="match status" value="1"/>
</dbReference>
<keyword evidence="10" id="KW-0732">Signal</keyword>
<comment type="similarity">
    <text evidence="2">Belongs to the peptidase S1 family.</text>
</comment>
<keyword evidence="8" id="KW-1015">Disulfide bond</keyword>
<dbReference type="InterPro" id="IPR001254">
    <property type="entry name" value="Trypsin_dom"/>
</dbReference>